<feature type="domain" description="DUF7791" evidence="4">
    <location>
        <begin position="562"/>
        <end position="704"/>
    </location>
</feature>
<sequence length="994" mass="112039">MEVAGLAIGVVGLAGIIGTFRSVIDLFDLFAATKSLQRDAALLMTKLDIEKFLLLRWAATVKLVHQDYDERLDNPENQKLIAHVLACIHQLLTDASELSAKYGVEEVTTSEPSTDLLALDEASSVSETQSKTFFEELSQYRSQLAGRRTGRQQHGLRKRVRWAVHDKELFQGLISELAYFVGKLGEVLSAGSKISEAKTQLKLDELTDARTLRLIMDASKGHHHTIAEEASIAWDKLRKKTIINALWFRTLLERKHAIEAEHELTLRWVLEPSEYHKSHLWDDLSRWLQEGHDIYWVSGKAGSGKSTLMRFVGETPKTYNLLKQWHGQKPCHVATYYFWGLGVVEQNTLHGLGRSLLYQLLSQNPDLIPDVLPEMWMEQEVLDSGIGSLTLPPLAEMSRALDNVGSLLHGKGERAFLLIDGLDELVGTNYIDVISFIQRLTKNETVKALVSSRPIPDFVAAFSNCPNLRLQDLNRGDIGNYVQDVIAGHEYMRKLLERSPDQAKEIISDLVDRSSGVFLWVVLACRALLWGFSDFDRPHELRQRISELPPELEEMFKMMMEKVDPRHRQQAARLLRICYTSHRETPRREISEGPWTSSDVFALSLALVSDYDLEPVRVAPLTLAERRDLCESMEGRLRSRTAGLLELTKRSRHQGVGWAGSGCFCGGTRVEDQAIIHDPWIDARVDFIHRTVFEFLSQEHVWNLDWLVLRNEKFNPATALSLGGLQLSLQSLSLDRERLYDGVILLLRDAMAWGSQADKEMPRCRDNIFWNIQPFLDLLHNRSSEGDEEVIKPGCLSDLIFSYQHEPRNRYSHAALQFAIRGGSVNYIKSHPEAWKLASALAKEASPKCGCLPLLSYAGDIQLNAGGFRSNHILLNHSPKMVGLLLSLGCDPNGDLYPTGDSNGDGEGGGVLEARTPWTAWLWSVYFQLGLSPGMPDVLERLEVTKQFLEAGASRDAPDIDQLKKNLAHLVYSDASKEIRHTAVIVLERVFGIK</sequence>
<evidence type="ECO:0000259" key="3">
    <source>
        <dbReference type="Pfam" id="PF24883"/>
    </source>
</evidence>
<reference evidence="5" key="2">
    <citation type="submission" date="2020-11" db="EMBL/GenBank/DDBJ databases">
        <title>Whole genome sequencing of Colletotrichum sp.</title>
        <authorList>
            <person name="Li H."/>
        </authorList>
    </citation>
    <scope>NUCLEOTIDE SEQUENCE</scope>
    <source>
        <strain evidence="5">CkLH20</strain>
    </source>
</reference>
<dbReference type="Proteomes" id="UP000781932">
    <property type="component" value="Unassembled WGS sequence"/>
</dbReference>
<evidence type="ECO:0000259" key="2">
    <source>
        <dbReference type="Pfam" id="PF14479"/>
    </source>
</evidence>
<dbReference type="InterPro" id="IPR038305">
    <property type="entry name" value="HeLo_sf"/>
</dbReference>
<organism evidence="5 6">
    <name type="scientific">Colletotrichum karsti</name>
    <dbReference type="NCBI Taxonomy" id="1095194"/>
    <lineage>
        <taxon>Eukaryota</taxon>
        <taxon>Fungi</taxon>
        <taxon>Dikarya</taxon>
        <taxon>Ascomycota</taxon>
        <taxon>Pezizomycotina</taxon>
        <taxon>Sordariomycetes</taxon>
        <taxon>Hypocreomycetidae</taxon>
        <taxon>Glomerellales</taxon>
        <taxon>Glomerellaceae</taxon>
        <taxon>Colletotrichum</taxon>
        <taxon>Colletotrichum boninense species complex</taxon>
    </lineage>
</organism>
<feature type="domain" description="Nephrocystin 3-like N-terminal" evidence="3">
    <location>
        <begin position="284"/>
        <end position="453"/>
    </location>
</feature>
<dbReference type="RefSeq" id="XP_038739657.1">
    <property type="nucleotide sequence ID" value="XM_038894995.1"/>
</dbReference>
<reference evidence="5" key="1">
    <citation type="submission" date="2020-03" db="EMBL/GenBank/DDBJ databases">
        <authorList>
            <person name="He L."/>
        </authorList>
    </citation>
    <scope>NUCLEOTIDE SEQUENCE</scope>
    <source>
        <strain evidence="5">CkLH20</strain>
    </source>
</reference>
<evidence type="ECO:0000313" key="6">
    <source>
        <dbReference type="Proteomes" id="UP000781932"/>
    </source>
</evidence>
<dbReference type="EMBL" id="JAATWM020000057">
    <property type="protein sequence ID" value="KAF9870196.1"/>
    <property type="molecule type" value="Genomic_DNA"/>
</dbReference>
<dbReference type="InterPro" id="IPR056884">
    <property type="entry name" value="NPHP3-like_N"/>
</dbReference>
<dbReference type="Pfam" id="PF24883">
    <property type="entry name" value="NPHP3_N"/>
    <property type="match status" value="1"/>
</dbReference>
<dbReference type="InterPro" id="IPR027417">
    <property type="entry name" value="P-loop_NTPase"/>
</dbReference>
<evidence type="ECO:0000256" key="1">
    <source>
        <dbReference type="ARBA" id="ARBA00022737"/>
    </source>
</evidence>
<name>A0A9P6LEK7_9PEZI</name>
<dbReference type="AlphaFoldDB" id="A0A9P6LEK7"/>
<evidence type="ECO:0008006" key="7">
    <source>
        <dbReference type="Google" id="ProtNLM"/>
    </source>
</evidence>
<evidence type="ECO:0000313" key="5">
    <source>
        <dbReference type="EMBL" id="KAF9870196.1"/>
    </source>
</evidence>
<dbReference type="OrthoDB" id="443402at2759"/>
<dbReference type="Gene3D" id="1.20.120.1020">
    <property type="entry name" value="Prion-inhibition and propagation, HeLo domain"/>
    <property type="match status" value="1"/>
</dbReference>
<evidence type="ECO:0000259" key="4">
    <source>
        <dbReference type="Pfam" id="PF25053"/>
    </source>
</evidence>
<dbReference type="Gene3D" id="3.40.50.300">
    <property type="entry name" value="P-loop containing nucleotide triphosphate hydrolases"/>
    <property type="match status" value="1"/>
</dbReference>
<protein>
    <recommendedName>
        <fullName evidence="7">Vegetative incompatibility protein HET-E-1</fullName>
    </recommendedName>
</protein>
<keyword evidence="6" id="KW-1185">Reference proteome</keyword>
<comment type="caution">
    <text evidence="5">The sequence shown here is derived from an EMBL/GenBank/DDBJ whole genome shotgun (WGS) entry which is preliminary data.</text>
</comment>
<dbReference type="SUPFAM" id="SSF52540">
    <property type="entry name" value="P-loop containing nucleoside triphosphate hydrolases"/>
    <property type="match status" value="1"/>
</dbReference>
<dbReference type="InterPro" id="IPR029498">
    <property type="entry name" value="HeLo_dom"/>
</dbReference>
<dbReference type="Pfam" id="PF25053">
    <property type="entry name" value="DUF7791"/>
    <property type="match status" value="1"/>
</dbReference>
<dbReference type="GeneID" id="62168069"/>
<feature type="domain" description="Prion-inhibition and propagation HeLo" evidence="2">
    <location>
        <begin position="5"/>
        <end position="215"/>
    </location>
</feature>
<keyword evidence="1" id="KW-0677">Repeat</keyword>
<gene>
    <name evidence="5" type="ORF">CkaCkLH20_12282</name>
</gene>
<proteinExistence type="predicted"/>
<dbReference type="Pfam" id="PF14479">
    <property type="entry name" value="HeLo"/>
    <property type="match status" value="1"/>
</dbReference>
<accession>A0A9P6LEK7</accession>
<dbReference type="PANTHER" id="PTHR10039:SF5">
    <property type="entry name" value="NACHT DOMAIN-CONTAINING PROTEIN"/>
    <property type="match status" value="1"/>
</dbReference>
<dbReference type="InterPro" id="IPR056693">
    <property type="entry name" value="DUF7791"/>
</dbReference>
<dbReference type="PANTHER" id="PTHR10039">
    <property type="entry name" value="AMELOGENIN"/>
    <property type="match status" value="1"/>
</dbReference>